<dbReference type="EMBL" id="JACMSC010000009">
    <property type="protein sequence ID" value="KAG6507863.1"/>
    <property type="molecule type" value="Genomic_DNA"/>
</dbReference>
<proteinExistence type="predicted"/>
<evidence type="ECO:0000313" key="1">
    <source>
        <dbReference type="EMBL" id="KAG6507863.1"/>
    </source>
</evidence>
<sequence>MVVVVVIGRFRLRKPHIIVVVPKMRFNIYQDKSQSYLSVWQCKIVKILSGDGGGHSHGVGCGGCGILITLLKHLSIRNTIQTNFGDDNFFQIAGKEVSFEDARSLASTKWNLDDIDYFVDCHYSEIDDLRYGHGDMVINLDKVEKLLTIGVDAITIFSF</sequence>
<dbReference type="Proteomes" id="UP000734854">
    <property type="component" value="Unassembled WGS sequence"/>
</dbReference>
<name>A0A8J5L674_ZINOF</name>
<protein>
    <submittedName>
        <fullName evidence="1">Uncharacterized protein</fullName>
    </submittedName>
</protein>
<comment type="caution">
    <text evidence="1">The sequence shown here is derived from an EMBL/GenBank/DDBJ whole genome shotgun (WGS) entry which is preliminary data.</text>
</comment>
<reference evidence="1 2" key="1">
    <citation type="submission" date="2020-08" db="EMBL/GenBank/DDBJ databases">
        <title>Plant Genome Project.</title>
        <authorList>
            <person name="Zhang R.-G."/>
        </authorList>
    </citation>
    <scope>NUCLEOTIDE SEQUENCE [LARGE SCALE GENOMIC DNA]</scope>
    <source>
        <tissue evidence="1">Rhizome</tissue>
    </source>
</reference>
<gene>
    <name evidence="1" type="ORF">ZIOFF_033216</name>
</gene>
<accession>A0A8J5L674</accession>
<keyword evidence="2" id="KW-1185">Reference proteome</keyword>
<organism evidence="1 2">
    <name type="scientific">Zingiber officinale</name>
    <name type="common">Ginger</name>
    <name type="synonym">Amomum zingiber</name>
    <dbReference type="NCBI Taxonomy" id="94328"/>
    <lineage>
        <taxon>Eukaryota</taxon>
        <taxon>Viridiplantae</taxon>
        <taxon>Streptophyta</taxon>
        <taxon>Embryophyta</taxon>
        <taxon>Tracheophyta</taxon>
        <taxon>Spermatophyta</taxon>
        <taxon>Magnoliopsida</taxon>
        <taxon>Liliopsida</taxon>
        <taxon>Zingiberales</taxon>
        <taxon>Zingiberaceae</taxon>
        <taxon>Zingiber</taxon>
    </lineage>
</organism>
<dbReference type="AlphaFoldDB" id="A0A8J5L674"/>
<evidence type="ECO:0000313" key="2">
    <source>
        <dbReference type="Proteomes" id="UP000734854"/>
    </source>
</evidence>